<dbReference type="Pfam" id="PF05016">
    <property type="entry name" value="ParE_toxin"/>
    <property type="match status" value="1"/>
</dbReference>
<dbReference type="InterPro" id="IPR007712">
    <property type="entry name" value="RelE/ParE_toxin"/>
</dbReference>
<keyword evidence="4" id="KW-1185">Reference proteome</keyword>
<dbReference type="SUPFAM" id="SSF143011">
    <property type="entry name" value="RelE-like"/>
    <property type="match status" value="1"/>
</dbReference>
<dbReference type="Proteomes" id="UP000238071">
    <property type="component" value="Unassembled WGS sequence"/>
</dbReference>
<keyword evidence="2" id="KW-1277">Toxin-antitoxin system</keyword>
<comment type="caution">
    <text evidence="3">The sequence shown here is derived from an EMBL/GenBank/DDBJ whole genome shotgun (WGS) entry which is preliminary data.</text>
</comment>
<sequence>MTRYRIEFKQTAKKELAQLPRPIAEKVTERIKALADNPRPDGCKKLTGSAYSYRIRISDYRVVYSIIDQCLIIQVIKIGHRKDIYQ</sequence>
<comment type="similarity">
    <text evidence="1">Belongs to the RelE toxin family.</text>
</comment>
<dbReference type="OrthoDB" id="5570653at2"/>
<evidence type="ECO:0000313" key="4">
    <source>
        <dbReference type="Proteomes" id="UP000238071"/>
    </source>
</evidence>
<dbReference type="Gene3D" id="3.30.2310.20">
    <property type="entry name" value="RelE-like"/>
    <property type="match status" value="1"/>
</dbReference>
<evidence type="ECO:0000256" key="2">
    <source>
        <dbReference type="ARBA" id="ARBA00022649"/>
    </source>
</evidence>
<dbReference type="PANTHER" id="PTHR35601:SF1">
    <property type="entry name" value="TOXIN RELE"/>
    <property type="match status" value="1"/>
</dbReference>
<dbReference type="NCBIfam" id="TIGR02385">
    <property type="entry name" value="RelE_StbE"/>
    <property type="match status" value="1"/>
</dbReference>
<evidence type="ECO:0000313" key="3">
    <source>
        <dbReference type="EMBL" id="PPK64609.1"/>
    </source>
</evidence>
<dbReference type="InterPro" id="IPR035093">
    <property type="entry name" value="RelE/ParE_toxin_dom_sf"/>
</dbReference>
<dbReference type="AlphaFoldDB" id="A0A2S6GHC6"/>
<accession>A0A2S6GHC6</accession>
<proteinExistence type="inferred from homology"/>
<organism evidence="3 4">
    <name type="scientific">Methylobacter tundripaludum</name>
    <dbReference type="NCBI Taxonomy" id="173365"/>
    <lineage>
        <taxon>Bacteria</taxon>
        <taxon>Pseudomonadati</taxon>
        <taxon>Pseudomonadota</taxon>
        <taxon>Gammaproteobacteria</taxon>
        <taxon>Methylococcales</taxon>
        <taxon>Methylococcaceae</taxon>
        <taxon>Methylobacter</taxon>
    </lineage>
</organism>
<dbReference type="RefSeq" id="WP_104425355.1">
    <property type="nucleotide sequence ID" value="NZ_PTIY01000025.1"/>
</dbReference>
<dbReference type="EMBL" id="PTIY01000025">
    <property type="protein sequence ID" value="PPK64609.1"/>
    <property type="molecule type" value="Genomic_DNA"/>
</dbReference>
<protein>
    <submittedName>
        <fullName evidence="3">mRNA interferase RelE/StbE</fullName>
    </submittedName>
</protein>
<name>A0A2S6GHC6_9GAMM</name>
<reference evidence="3 4" key="1">
    <citation type="submission" date="2018-02" db="EMBL/GenBank/DDBJ databases">
        <title>Subsurface microbial communities from deep shales in Ohio and West Virginia, USA.</title>
        <authorList>
            <person name="Wrighton K."/>
        </authorList>
    </citation>
    <scope>NUCLEOTIDE SEQUENCE [LARGE SCALE GENOMIC DNA]</scope>
    <source>
        <strain evidence="3 4">OWC-G53F</strain>
    </source>
</reference>
<evidence type="ECO:0000256" key="1">
    <source>
        <dbReference type="ARBA" id="ARBA00006226"/>
    </source>
</evidence>
<gene>
    <name evidence="3" type="ORF">B0F88_12528</name>
</gene>
<dbReference type="PANTHER" id="PTHR35601">
    <property type="entry name" value="TOXIN RELE"/>
    <property type="match status" value="1"/>
</dbReference>